<evidence type="ECO:0000313" key="1">
    <source>
        <dbReference type="EMBL" id="AKE41120.1"/>
    </source>
</evidence>
<dbReference type="Proteomes" id="UP000271380">
    <property type="component" value="Chromosome"/>
</dbReference>
<dbReference type="Proteomes" id="UP000033457">
    <property type="component" value="Chromosome"/>
</dbReference>
<evidence type="ECO:0000313" key="2">
    <source>
        <dbReference type="EMBL" id="VEH07028.1"/>
    </source>
</evidence>
<accession>A0A0F6R065</accession>
<organism evidence="1 3">
    <name type="scientific">Corynebacterium kutscheri</name>
    <dbReference type="NCBI Taxonomy" id="35755"/>
    <lineage>
        <taxon>Bacteria</taxon>
        <taxon>Bacillati</taxon>
        <taxon>Actinomycetota</taxon>
        <taxon>Actinomycetes</taxon>
        <taxon>Mycobacteriales</taxon>
        <taxon>Corynebacteriaceae</taxon>
        <taxon>Corynebacterium</taxon>
    </lineage>
</organism>
<dbReference type="AlphaFoldDB" id="A0A0F6R065"/>
<keyword evidence="3" id="KW-1185">Reference proteome</keyword>
<sequence>MNAHNSNLQLIDLAETDALVTNELITELAKRKICVTEQHDRTELKATQLILDNGMRITTAALSESLIGAEPEYRSAQISKFLDVNLASPLSLIMRDDINFRDPKILALFRIVLLKTAPVNATDTYYYAPRSAGLVCLLALRIHHHVLVLADHHVLGEDIAFLYEIATKNMVQELSDFTIMGTEDTHEKILRDLNYELALGCPHIDESVTDKHCDCQTYQHTDELALSINEVLRYPVIIKLQAPHLLVASIMKALPVLFTYKEFYCIAPSATTLVFSGTETCIPAMSYIAETYRDESRLPHVYLVRKDSIQRYYPPEYSDLFPAVEAA</sequence>
<protein>
    <submittedName>
        <fullName evidence="1">Uncharacterized protein</fullName>
    </submittedName>
</protein>
<dbReference type="EMBL" id="CP011312">
    <property type="protein sequence ID" value="AKE41120.1"/>
    <property type="molecule type" value="Genomic_DNA"/>
</dbReference>
<dbReference type="KEGG" id="cku:UL82_04680"/>
<evidence type="ECO:0000313" key="4">
    <source>
        <dbReference type="Proteomes" id="UP000271380"/>
    </source>
</evidence>
<dbReference type="HOGENOM" id="CLU_849201_0_0_11"/>
<dbReference type="EMBL" id="LR134377">
    <property type="protein sequence ID" value="VEH07028.1"/>
    <property type="molecule type" value="Genomic_DNA"/>
</dbReference>
<name>A0A0F6R065_9CORY</name>
<proteinExistence type="predicted"/>
<reference evidence="2 4" key="2">
    <citation type="submission" date="2018-12" db="EMBL/GenBank/DDBJ databases">
        <authorList>
            <consortium name="Pathogen Informatics"/>
        </authorList>
    </citation>
    <scope>NUCLEOTIDE SEQUENCE [LARGE SCALE GENOMIC DNA]</scope>
    <source>
        <strain evidence="2 4">NCTC949</strain>
    </source>
</reference>
<reference evidence="1 3" key="1">
    <citation type="journal article" date="2015" name="Genome Announc.">
        <title>Complete Genome Sequence of Corynebacterium kutscheri DSM 20755, a Corynebacterial Type Strain with Remarkably Low G+C Content of Chromosomal DNA.</title>
        <authorList>
            <person name="Ruckert C."/>
            <person name="Albersmeier A."/>
            <person name="Winkler A."/>
            <person name="Tauch A."/>
        </authorList>
    </citation>
    <scope>NUCLEOTIDE SEQUENCE [LARGE SCALE GENOMIC DNA]</scope>
    <source>
        <strain evidence="1 3">DSM 20755</strain>
    </source>
</reference>
<dbReference type="RefSeq" id="WP_046439240.1">
    <property type="nucleotide sequence ID" value="NZ_CP011312.1"/>
</dbReference>
<evidence type="ECO:0000313" key="3">
    <source>
        <dbReference type="Proteomes" id="UP000033457"/>
    </source>
</evidence>
<gene>
    <name evidence="2" type="ORF">NCTC949_01503</name>
    <name evidence="1" type="ORF">UL82_04680</name>
</gene>